<dbReference type="EMBL" id="JAUSTP010000001">
    <property type="protein sequence ID" value="MDQ0188264.1"/>
    <property type="molecule type" value="Genomic_DNA"/>
</dbReference>
<evidence type="ECO:0000313" key="1">
    <source>
        <dbReference type="EMBL" id="MDQ0188264.1"/>
    </source>
</evidence>
<dbReference type="RefSeq" id="WP_274455673.1">
    <property type="nucleotide sequence ID" value="NZ_CP067097.1"/>
</dbReference>
<comment type="caution">
    <text evidence="1">The sequence shown here is derived from an EMBL/GenBank/DDBJ whole genome shotgun (WGS) entry which is preliminary data.</text>
</comment>
<evidence type="ECO:0008006" key="3">
    <source>
        <dbReference type="Google" id="ProtNLM"/>
    </source>
</evidence>
<accession>A0ABT9XD90</accession>
<sequence length="54" mass="6539">MDREWNEILTQFRANHSNMTEEEAFKALVEELEDSYHRERDEHYVGHDDDEVTA</sequence>
<reference evidence="1 2" key="1">
    <citation type="submission" date="2023-07" db="EMBL/GenBank/DDBJ databases">
        <title>Genomic Encyclopedia of Type Strains, Phase IV (KMG-IV): sequencing the most valuable type-strain genomes for metagenomic binning, comparative biology and taxonomic classification.</title>
        <authorList>
            <person name="Goeker M."/>
        </authorList>
    </citation>
    <scope>NUCLEOTIDE SEQUENCE [LARGE SCALE GENOMIC DNA]</scope>
    <source>
        <strain evidence="1 2">DSM 4006</strain>
    </source>
</reference>
<proteinExistence type="predicted"/>
<keyword evidence="2" id="KW-1185">Reference proteome</keyword>
<evidence type="ECO:0000313" key="2">
    <source>
        <dbReference type="Proteomes" id="UP001232973"/>
    </source>
</evidence>
<dbReference type="Proteomes" id="UP001232973">
    <property type="component" value="Unassembled WGS sequence"/>
</dbReference>
<gene>
    <name evidence="1" type="ORF">J2S03_000068</name>
</gene>
<name>A0ABT9XD90_9BACL</name>
<organism evidence="1 2">
    <name type="scientific">Alicyclobacillus cycloheptanicus</name>
    <dbReference type="NCBI Taxonomy" id="1457"/>
    <lineage>
        <taxon>Bacteria</taxon>
        <taxon>Bacillati</taxon>
        <taxon>Bacillota</taxon>
        <taxon>Bacilli</taxon>
        <taxon>Bacillales</taxon>
        <taxon>Alicyclobacillaceae</taxon>
        <taxon>Alicyclobacillus</taxon>
    </lineage>
</organism>
<protein>
    <recommendedName>
        <fullName evidence="3">Fur-regulated basic protein A</fullName>
    </recommendedName>
</protein>